<dbReference type="EMBL" id="JAGEOJ010000002">
    <property type="protein sequence ID" value="MBO2446749.1"/>
    <property type="molecule type" value="Genomic_DNA"/>
</dbReference>
<dbReference type="PANTHER" id="PTHR30250:SF11">
    <property type="entry name" value="O-ANTIGEN TRANSPORTER-RELATED"/>
    <property type="match status" value="1"/>
</dbReference>
<keyword evidence="3 6" id="KW-0812">Transmembrane</keyword>
<organism evidence="7 8">
    <name type="scientific">Actinomadura barringtoniae</name>
    <dbReference type="NCBI Taxonomy" id="1427535"/>
    <lineage>
        <taxon>Bacteria</taxon>
        <taxon>Bacillati</taxon>
        <taxon>Actinomycetota</taxon>
        <taxon>Actinomycetes</taxon>
        <taxon>Streptosporangiales</taxon>
        <taxon>Thermomonosporaceae</taxon>
        <taxon>Actinomadura</taxon>
    </lineage>
</organism>
<proteinExistence type="predicted"/>
<feature type="transmembrane region" description="Helical" evidence="6">
    <location>
        <begin position="735"/>
        <end position="756"/>
    </location>
</feature>
<dbReference type="SUPFAM" id="SSF53756">
    <property type="entry name" value="UDP-Glycosyltransferase/glycogen phosphorylase"/>
    <property type="match status" value="1"/>
</dbReference>
<evidence type="ECO:0000256" key="2">
    <source>
        <dbReference type="ARBA" id="ARBA00022475"/>
    </source>
</evidence>
<dbReference type="Proteomes" id="UP000669179">
    <property type="component" value="Unassembled WGS sequence"/>
</dbReference>
<name>A0A939PCI8_9ACTN</name>
<evidence type="ECO:0000256" key="6">
    <source>
        <dbReference type="SAM" id="Phobius"/>
    </source>
</evidence>
<comment type="caution">
    <text evidence="7">The sequence shown here is derived from an EMBL/GenBank/DDBJ whole genome shotgun (WGS) entry which is preliminary data.</text>
</comment>
<accession>A0A939PCI8</accession>
<evidence type="ECO:0000313" key="7">
    <source>
        <dbReference type="EMBL" id="MBO2446749.1"/>
    </source>
</evidence>
<feature type="transmembrane region" description="Helical" evidence="6">
    <location>
        <begin position="556"/>
        <end position="575"/>
    </location>
</feature>
<gene>
    <name evidence="7" type="ORF">J4573_06580</name>
</gene>
<dbReference type="InterPro" id="IPR050833">
    <property type="entry name" value="Poly_Biosynth_Transport"/>
</dbReference>
<dbReference type="PANTHER" id="PTHR30250">
    <property type="entry name" value="PST FAMILY PREDICTED COLANIC ACID TRANSPORTER"/>
    <property type="match status" value="1"/>
</dbReference>
<feature type="transmembrane region" description="Helical" evidence="6">
    <location>
        <begin position="421"/>
        <end position="442"/>
    </location>
</feature>
<protein>
    <submittedName>
        <fullName evidence="7">Oligosaccharide flippase family protein</fullName>
    </submittedName>
</protein>
<feature type="transmembrane region" description="Helical" evidence="6">
    <location>
        <begin position="595"/>
        <end position="617"/>
    </location>
</feature>
<feature type="transmembrane region" description="Helical" evidence="6">
    <location>
        <begin position="673"/>
        <end position="694"/>
    </location>
</feature>
<keyword evidence="5 6" id="KW-0472">Membrane</keyword>
<sequence length="807" mass="84662">MKVLVLPRDGNPYQELLYTELRRRGMRVRYLGGLTPSHTLNVLLLPLELLAGRLTGARIVHLHWVWAFTLPGGSRTRLLAQAWFRVVLATARLLGLRLAWTAHNVLPHQQVFANDVAARRTLVRACDLVISHSLGTLDELAAMRAHPRRAAVVPHGPYPAPALPAPGGGEGGGGRFLFLGMVAEYKGVEDLIAAFAELPSGVEASLTIAGSCSDAALAARLRELAAPLGDRVTLRLEHVPDGELAGLYGAADVVVLPFRKITTSGSALLALSYGRPLIVPDVPPLAELPDDAVRRYEPAAEPGDRVQLTKALAELAQAGAADLEAMSEAALAYTRENGWEAIGETTAEEFARIVEAPPPPAERGPRERGRLAALAHGWFRRVADDALYRGSMLLLSNTLGLAAFGFLYWTLAARTYPQAQVGWLAGVTAGVNLLATVASLGLPNTVIRHLTKSEDPRELARVTVAAVTVIGGALTVLCLLLLTPLLPGGGPNLGGDLRSVGLMTLLVVATAGGALFDAGLITMRATGALLVKNVVGQVAKVGALLALIPFGLPGLIVSYGSGTVLASVLGGIALMRRLPPDRVRLGARRVLREHLSFSGGSYLGTVFGILPSTVTPIQVLAISGSKQTALFAVAFQLAGFINFIPSTAAQVVFAEAQRGALAKQLAKAVKAIYGLLLPAVLIAIVAAPLVLRLFGDAYAEAATGCLRWLAIGALLSGGSYLVDAALIARDRTKAYIFMNGANATLVLVITALFLPHGLTAGAAGWALAQGLSVLVGAVVLATSFRSRLSDIPKVSRVPFPQSGGARR</sequence>
<dbReference type="Gene3D" id="3.40.50.2000">
    <property type="entry name" value="Glycogen Phosphorylase B"/>
    <property type="match status" value="2"/>
</dbReference>
<dbReference type="InterPro" id="IPR002797">
    <property type="entry name" value="Polysacc_synth"/>
</dbReference>
<feature type="transmembrane region" description="Helical" evidence="6">
    <location>
        <begin position="762"/>
        <end position="784"/>
    </location>
</feature>
<feature type="transmembrane region" description="Helical" evidence="6">
    <location>
        <begin position="529"/>
        <end position="550"/>
    </location>
</feature>
<reference evidence="7" key="1">
    <citation type="submission" date="2021-03" db="EMBL/GenBank/DDBJ databases">
        <authorList>
            <person name="Kanchanasin P."/>
            <person name="Saeng-In P."/>
            <person name="Phongsopitanun W."/>
            <person name="Yuki M."/>
            <person name="Kudo T."/>
            <person name="Ohkuma M."/>
            <person name="Tanasupawat S."/>
        </authorList>
    </citation>
    <scope>NUCLEOTIDE SEQUENCE</scope>
    <source>
        <strain evidence="7">GKU 128</strain>
    </source>
</reference>
<dbReference type="GO" id="GO:0005886">
    <property type="term" value="C:plasma membrane"/>
    <property type="evidence" value="ECO:0007669"/>
    <property type="project" value="UniProtKB-SubCell"/>
</dbReference>
<feature type="transmembrane region" description="Helical" evidence="6">
    <location>
        <begin position="462"/>
        <end position="482"/>
    </location>
</feature>
<dbReference type="RefSeq" id="WP_208254329.1">
    <property type="nucleotide sequence ID" value="NZ_JAGEOJ010000002.1"/>
</dbReference>
<feature type="transmembrane region" description="Helical" evidence="6">
    <location>
        <begin position="706"/>
        <end position="728"/>
    </location>
</feature>
<keyword evidence="4 6" id="KW-1133">Transmembrane helix</keyword>
<dbReference type="CDD" id="cd03801">
    <property type="entry name" value="GT4_PimA-like"/>
    <property type="match status" value="1"/>
</dbReference>
<evidence type="ECO:0000313" key="8">
    <source>
        <dbReference type="Proteomes" id="UP000669179"/>
    </source>
</evidence>
<evidence type="ECO:0000256" key="5">
    <source>
        <dbReference type="ARBA" id="ARBA00023136"/>
    </source>
</evidence>
<comment type="subcellular location">
    <subcellularLocation>
        <location evidence="1">Cell membrane</location>
        <topology evidence="1">Multi-pass membrane protein</topology>
    </subcellularLocation>
</comment>
<feature type="transmembrane region" description="Helical" evidence="6">
    <location>
        <begin position="629"/>
        <end position="653"/>
    </location>
</feature>
<evidence type="ECO:0000256" key="1">
    <source>
        <dbReference type="ARBA" id="ARBA00004651"/>
    </source>
</evidence>
<feature type="transmembrane region" description="Helical" evidence="6">
    <location>
        <begin position="502"/>
        <end position="522"/>
    </location>
</feature>
<dbReference type="AlphaFoldDB" id="A0A939PCI8"/>
<keyword evidence="8" id="KW-1185">Reference proteome</keyword>
<dbReference type="Pfam" id="PF13692">
    <property type="entry name" value="Glyco_trans_1_4"/>
    <property type="match status" value="1"/>
</dbReference>
<dbReference type="Pfam" id="PF01943">
    <property type="entry name" value="Polysacc_synt"/>
    <property type="match status" value="1"/>
</dbReference>
<feature type="transmembrane region" description="Helical" evidence="6">
    <location>
        <begin position="386"/>
        <end position="409"/>
    </location>
</feature>
<keyword evidence="2" id="KW-1003">Cell membrane</keyword>
<evidence type="ECO:0000256" key="4">
    <source>
        <dbReference type="ARBA" id="ARBA00022989"/>
    </source>
</evidence>
<evidence type="ECO:0000256" key="3">
    <source>
        <dbReference type="ARBA" id="ARBA00022692"/>
    </source>
</evidence>